<feature type="region of interest" description="Disordered" evidence="1">
    <location>
        <begin position="1"/>
        <end position="37"/>
    </location>
</feature>
<name>L9YW66_9EURY</name>
<comment type="caution">
    <text evidence="2">The sequence shown here is derived from an EMBL/GenBank/DDBJ whole genome shotgun (WGS) entry which is preliminary data.</text>
</comment>
<sequence>MIELNDEAFPVGETIEHERRRPISENDGRNCREPTTVEWPSHLGTVFATDIGSGRAVRSLTREQAAAAGDEAGS</sequence>
<dbReference type="OrthoDB" id="177702at2157"/>
<gene>
    <name evidence="2" type="ORF">C487_08909</name>
</gene>
<dbReference type="RefSeq" id="WP_006185348.1">
    <property type="nucleotide sequence ID" value="NZ_AOII01000045.1"/>
</dbReference>
<reference evidence="2 3" key="1">
    <citation type="journal article" date="2014" name="PLoS Genet.">
        <title>Phylogenetically driven sequencing of extremely halophilic archaea reveals strategies for static and dynamic osmo-response.</title>
        <authorList>
            <person name="Becker E.A."/>
            <person name="Seitzer P.M."/>
            <person name="Tritt A."/>
            <person name="Larsen D."/>
            <person name="Krusor M."/>
            <person name="Yao A.I."/>
            <person name="Wu D."/>
            <person name="Madern D."/>
            <person name="Eisen J.A."/>
            <person name="Darling A.E."/>
            <person name="Facciotti M.T."/>
        </authorList>
    </citation>
    <scope>NUCLEOTIDE SEQUENCE [LARGE SCALE GENOMIC DNA]</scope>
    <source>
        <strain evidence="2 3">DSM 3751</strain>
    </source>
</reference>
<dbReference type="PATRIC" id="fig|1227495.3.peg.1798"/>
<dbReference type="EMBL" id="AOII01000045">
    <property type="protein sequence ID" value="ELY78374.1"/>
    <property type="molecule type" value="Genomic_DNA"/>
</dbReference>
<evidence type="ECO:0000313" key="3">
    <source>
        <dbReference type="Proteomes" id="UP000011618"/>
    </source>
</evidence>
<dbReference type="Proteomes" id="UP000011618">
    <property type="component" value="Unassembled WGS sequence"/>
</dbReference>
<organism evidence="2 3">
    <name type="scientific">Natrinema pallidum DSM 3751</name>
    <dbReference type="NCBI Taxonomy" id="1227495"/>
    <lineage>
        <taxon>Archaea</taxon>
        <taxon>Methanobacteriati</taxon>
        <taxon>Methanobacteriota</taxon>
        <taxon>Stenosarchaea group</taxon>
        <taxon>Halobacteria</taxon>
        <taxon>Halobacteriales</taxon>
        <taxon>Natrialbaceae</taxon>
        <taxon>Natrinema</taxon>
    </lineage>
</organism>
<protein>
    <submittedName>
        <fullName evidence="2">Uncharacterized protein</fullName>
    </submittedName>
</protein>
<evidence type="ECO:0000256" key="1">
    <source>
        <dbReference type="SAM" id="MobiDB-lite"/>
    </source>
</evidence>
<dbReference type="AlphaFoldDB" id="L9YW66"/>
<feature type="compositionally biased region" description="Basic and acidic residues" evidence="1">
    <location>
        <begin position="14"/>
        <end position="32"/>
    </location>
</feature>
<proteinExistence type="predicted"/>
<evidence type="ECO:0000313" key="2">
    <source>
        <dbReference type="EMBL" id="ELY78374.1"/>
    </source>
</evidence>
<accession>L9YW66</accession>